<evidence type="ECO:0000313" key="3">
    <source>
        <dbReference type="Proteomes" id="UP000022433"/>
    </source>
</evidence>
<accession>A0AAN4SHW4</accession>
<proteinExistence type="predicted"/>
<sequence>MYLEQRAEEDTLFAKKYRNPAKNIDECVTHILNYVQKSGCSGFTDGEIFGQAIHYYEENEIEVGKPMNCQVVVNHVVELTEEEKAEARQNAARRYQEEELRKLQNRNRPPARKVTQSQPSLFDLGL</sequence>
<evidence type="ECO:0000313" key="2">
    <source>
        <dbReference type="EMBL" id="EYA12892.1"/>
    </source>
</evidence>
<protein>
    <submittedName>
        <fullName evidence="2">PcfK-like family protein</fullName>
    </submittedName>
</protein>
<comment type="caution">
    <text evidence="2">The sequence shown here is derived from an EMBL/GenBank/DDBJ whole genome shotgun (WGS) entry which is preliminary data.</text>
</comment>
<dbReference type="Pfam" id="PF14058">
    <property type="entry name" value="PcfK"/>
    <property type="match status" value="1"/>
</dbReference>
<dbReference type="Proteomes" id="UP000022433">
    <property type="component" value="Unassembled WGS sequence"/>
</dbReference>
<feature type="region of interest" description="Disordered" evidence="1">
    <location>
        <begin position="99"/>
        <end position="126"/>
    </location>
</feature>
<organism evidence="2 3">
    <name type="scientific">Bacteroides fragilis str. 1007-1-F #10</name>
    <dbReference type="NCBI Taxonomy" id="1339295"/>
    <lineage>
        <taxon>Bacteria</taxon>
        <taxon>Pseudomonadati</taxon>
        <taxon>Bacteroidota</taxon>
        <taxon>Bacteroidia</taxon>
        <taxon>Bacteroidales</taxon>
        <taxon>Bacteroidaceae</taxon>
        <taxon>Bacteroides</taxon>
    </lineage>
</organism>
<dbReference type="InterPro" id="IPR025624">
    <property type="entry name" value="PcfK"/>
</dbReference>
<name>A0AAN4SHW4_BACFG</name>
<evidence type="ECO:0000256" key="1">
    <source>
        <dbReference type="SAM" id="MobiDB-lite"/>
    </source>
</evidence>
<dbReference type="EMBL" id="JGEA01000032">
    <property type="protein sequence ID" value="EYA12892.1"/>
    <property type="molecule type" value="Genomic_DNA"/>
</dbReference>
<dbReference type="AlphaFoldDB" id="A0AAN4SHW4"/>
<gene>
    <name evidence="2" type="ORF">M104_3549</name>
</gene>
<reference evidence="2 3" key="1">
    <citation type="submission" date="2014-02" db="EMBL/GenBank/DDBJ databases">
        <authorList>
            <person name="Sears C."/>
            <person name="Carroll K."/>
            <person name="Sack B.R."/>
            <person name="Qadri F."/>
            <person name="Myers L.L."/>
            <person name="Chung G.-T."/>
            <person name="Escheverria P."/>
            <person name="Fraser C.M."/>
            <person name="Sadzewicz L."/>
            <person name="Shefchek K.A."/>
            <person name="Tallon L."/>
            <person name="Das S.P."/>
            <person name="Daugherty S."/>
            <person name="Mongodin E.F."/>
        </authorList>
    </citation>
    <scope>NUCLEOTIDE SEQUENCE [LARGE SCALE GENOMIC DNA]</scope>
    <source>
        <strain evidence="2 3">1007-1-F #10</strain>
    </source>
</reference>